<feature type="compositionally biased region" description="Low complexity" evidence="3">
    <location>
        <begin position="463"/>
        <end position="481"/>
    </location>
</feature>
<organism evidence="5 6">
    <name type="scientific">Emydomyces testavorans</name>
    <dbReference type="NCBI Taxonomy" id="2070801"/>
    <lineage>
        <taxon>Eukaryota</taxon>
        <taxon>Fungi</taxon>
        <taxon>Dikarya</taxon>
        <taxon>Ascomycota</taxon>
        <taxon>Pezizomycotina</taxon>
        <taxon>Eurotiomycetes</taxon>
        <taxon>Eurotiomycetidae</taxon>
        <taxon>Onygenales</taxon>
        <taxon>Nannizziopsiaceae</taxon>
        <taxon>Emydomyces</taxon>
    </lineage>
</organism>
<accession>A0AAF0DL14</accession>
<dbReference type="Pfam" id="PF13934">
    <property type="entry name" value="ELYS"/>
    <property type="match status" value="1"/>
</dbReference>
<feature type="compositionally biased region" description="Polar residues" evidence="3">
    <location>
        <begin position="426"/>
        <end position="462"/>
    </location>
</feature>
<proteinExistence type="predicted"/>
<feature type="compositionally biased region" description="Polar residues" evidence="3">
    <location>
        <begin position="489"/>
        <end position="513"/>
    </location>
</feature>
<evidence type="ECO:0000256" key="2">
    <source>
        <dbReference type="ARBA" id="ARBA00023242"/>
    </source>
</evidence>
<dbReference type="Proteomes" id="UP001219355">
    <property type="component" value="Chromosome 3"/>
</dbReference>
<gene>
    <name evidence="5" type="ORF">PRK78_005613</name>
</gene>
<dbReference type="InterPro" id="IPR025151">
    <property type="entry name" value="ELYS_dom"/>
</dbReference>
<dbReference type="AlphaFoldDB" id="A0AAF0DL14"/>
<name>A0AAF0DL14_9EURO</name>
<dbReference type="EMBL" id="CP120629">
    <property type="protein sequence ID" value="WEW60128.1"/>
    <property type="molecule type" value="Genomic_DNA"/>
</dbReference>
<evidence type="ECO:0000259" key="4">
    <source>
        <dbReference type="Pfam" id="PF13934"/>
    </source>
</evidence>
<dbReference type="GO" id="GO:0005634">
    <property type="term" value="C:nucleus"/>
    <property type="evidence" value="ECO:0007669"/>
    <property type="project" value="UniProtKB-SubCell"/>
</dbReference>
<reference evidence="5" key="1">
    <citation type="submission" date="2023-03" db="EMBL/GenBank/DDBJ databases">
        <title>Emydomyces testavorans Genome Sequence.</title>
        <authorList>
            <person name="Hoyer L."/>
        </authorList>
    </citation>
    <scope>NUCLEOTIDE SEQUENCE</scope>
    <source>
        <strain evidence="5">16-2883</strain>
    </source>
</reference>
<feature type="region of interest" description="Disordered" evidence="3">
    <location>
        <begin position="345"/>
        <end position="531"/>
    </location>
</feature>
<protein>
    <recommendedName>
        <fullName evidence="4">ELYS-like domain-containing protein</fullName>
    </recommendedName>
</protein>
<dbReference type="CDD" id="cd23954">
    <property type="entry name" value="AMO1_CTD"/>
    <property type="match status" value="1"/>
</dbReference>
<feature type="compositionally biased region" description="Low complexity" evidence="3">
    <location>
        <begin position="355"/>
        <end position="369"/>
    </location>
</feature>
<keyword evidence="6" id="KW-1185">Reference proteome</keyword>
<comment type="subcellular location">
    <subcellularLocation>
        <location evidence="1">Nucleus</location>
    </subcellularLocation>
</comment>
<feature type="compositionally biased region" description="Low complexity" evidence="3">
    <location>
        <begin position="514"/>
        <end position="530"/>
    </location>
</feature>
<evidence type="ECO:0000313" key="6">
    <source>
        <dbReference type="Proteomes" id="UP001219355"/>
    </source>
</evidence>
<feature type="compositionally biased region" description="Polar residues" evidence="3">
    <location>
        <begin position="394"/>
        <end position="412"/>
    </location>
</feature>
<evidence type="ECO:0000313" key="5">
    <source>
        <dbReference type="EMBL" id="WEW60128.1"/>
    </source>
</evidence>
<sequence>MHVMGLAVFILRNNFQRALEYLTEPSLIPTFPDEILYVLSTVPKQDHSLAVAYYIAVSPPLASREVLEAYFAVLCRTGITTAFYFTRKQPDETRRELLNQLIFSVLSTKSGETRAENAMSLVNLPFNDTEVMWFEECLLSGKAKHLPGAADTAMMRRVAMGRLDNLGKLESLGGRKIEDRCKNEHPGSQSLDGNRFGIFQTGGGPGIGGFGPTGQEDPRKKYALNADDIKSDLTPGKGRPQWIFSAYGPGKQAPIQLFGGPDREQSFEEMRAIHYAAAASGNVEKAIQDANNLYADTDSQIQSILNDLEGAIKYIINGANQHPNRIDITEGRMTASAAQQGVLGTGTTAAPSALGQPSSFPQPGPSTTSAFGPRPVLGQTQQPAFGKPAFGQPSFGQATSCQSGFGQPSSFGQTGGLSDGQPAFGQPSTLKPSPFSQPLSQGPMQPNPFNQMSGVSPFTQLASQGQPFSQPQNQAQAQSPFEKLPATSAFGQASPSTAAFSSFGTEQQSSRPFPQQSTFGTPGPTTQPTSEATALPVVATPLVQETKKAAIRLTPLPKLGGETRRDPTSKKLLLWKGQPIRYIDNEPCFQHPDDPGTFVHIYFPDGPPAPESFKSSVGKPEQYTPEIEMAYKYLKQHGALKDGIMPPVPPRPEWCSFDL</sequence>
<evidence type="ECO:0000256" key="1">
    <source>
        <dbReference type="ARBA" id="ARBA00004123"/>
    </source>
</evidence>
<feature type="domain" description="ELYS-like" evidence="4">
    <location>
        <begin position="12"/>
        <end position="140"/>
    </location>
</feature>
<keyword evidence="2" id="KW-0539">Nucleus</keyword>
<evidence type="ECO:0000256" key="3">
    <source>
        <dbReference type="SAM" id="MobiDB-lite"/>
    </source>
</evidence>
<dbReference type="PANTHER" id="PTHR21099:SF2">
    <property type="entry name" value="SI:CH211-113E8.11"/>
    <property type="match status" value="1"/>
</dbReference>
<dbReference type="PANTHER" id="PTHR21099">
    <property type="entry name" value="RAD201"/>
    <property type="match status" value="1"/>
</dbReference>